<gene>
    <name evidence="2" type="ORF">HNR61_004892</name>
</gene>
<dbReference type="AlphaFoldDB" id="A0A7W3LS74"/>
<protein>
    <submittedName>
        <fullName evidence="2">Uncharacterized protein YbjT (DUF2867 family)</fullName>
    </submittedName>
</protein>
<dbReference type="EMBL" id="JACJIA010000006">
    <property type="protein sequence ID" value="MBA8953242.1"/>
    <property type="molecule type" value="Genomic_DNA"/>
</dbReference>
<dbReference type="Pfam" id="PF13460">
    <property type="entry name" value="NAD_binding_10"/>
    <property type="match status" value="1"/>
</dbReference>
<reference evidence="2 3" key="1">
    <citation type="submission" date="2020-08" db="EMBL/GenBank/DDBJ databases">
        <title>Genomic Encyclopedia of Type Strains, Phase IV (KMG-IV): sequencing the most valuable type-strain genomes for metagenomic binning, comparative biology and taxonomic classification.</title>
        <authorList>
            <person name="Goeker M."/>
        </authorList>
    </citation>
    <scope>NUCLEOTIDE SEQUENCE [LARGE SCALE GENOMIC DNA]</scope>
    <source>
        <strain evidence="2 3">DSM 44197</strain>
    </source>
</reference>
<dbReference type="InterPro" id="IPR036291">
    <property type="entry name" value="NAD(P)-bd_dom_sf"/>
</dbReference>
<sequence>MILVTGATGNVGAEVVRALTEAGVPVRALTRDPSRVEARPGVEYVAGDLGRPETVAPALGGVKGLFLLPGYPGMADLLAAARREGVERVVLLSGTSAASGDMDNAVTRYMAESERTVRESGLSWTFLRPSAFMSNTFQWIPQLREGDTVSVPFANVPIATIDPADIGNVAARALLDDGHEGLIHWPTGPETLLPADRLRILGEVLGRDLVLDAQPDDVAREEMLRTTPVEYVDAFFDFYVKGTLDESVVRPTVEQVTGRPPRTFGQWARANADRFR</sequence>
<name>A0A7W3LS74_ACTNM</name>
<accession>A0A7W3LS74</accession>
<evidence type="ECO:0000259" key="1">
    <source>
        <dbReference type="Pfam" id="PF13460"/>
    </source>
</evidence>
<dbReference type="Proteomes" id="UP000572680">
    <property type="component" value="Unassembled WGS sequence"/>
</dbReference>
<dbReference type="RefSeq" id="WP_182845434.1">
    <property type="nucleotide sequence ID" value="NZ_BAAALP010000059.1"/>
</dbReference>
<dbReference type="InterPro" id="IPR051604">
    <property type="entry name" value="Ergot_Alk_Oxidoreductase"/>
</dbReference>
<dbReference type="PANTHER" id="PTHR43162:SF1">
    <property type="entry name" value="PRESTALK A DIFFERENTIATION PROTEIN A"/>
    <property type="match status" value="1"/>
</dbReference>
<dbReference type="Gene3D" id="3.90.25.10">
    <property type="entry name" value="UDP-galactose 4-epimerase, domain 1"/>
    <property type="match status" value="1"/>
</dbReference>
<comment type="caution">
    <text evidence="2">The sequence shown here is derived from an EMBL/GenBank/DDBJ whole genome shotgun (WGS) entry which is preliminary data.</text>
</comment>
<organism evidence="2 3">
    <name type="scientific">Actinomadura namibiensis</name>
    <dbReference type="NCBI Taxonomy" id="182080"/>
    <lineage>
        <taxon>Bacteria</taxon>
        <taxon>Bacillati</taxon>
        <taxon>Actinomycetota</taxon>
        <taxon>Actinomycetes</taxon>
        <taxon>Streptosporangiales</taxon>
        <taxon>Thermomonosporaceae</taxon>
        <taxon>Actinomadura</taxon>
    </lineage>
</organism>
<dbReference type="Gene3D" id="3.40.50.720">
    <property type="entry name" value="NAD(P)-binding Rossmann-like Domain"/>
    <property type="match status" value="1"/>
</dbReference>
<dbReference type="PANTHER" id="PTHR43162">
    <property type="match status" value="1"/>
</dbReference>
<keyword evidence="3" id="KW-1185">Reference proteome</keyword>
<proteinExistence type="predicted"/>
<feature type="domain" description="NAD(P)-binding" evidence="1">
    <location>
        <begin position="6"/>
        <end position="175"/>
    </location>
</feature>
<dbReference type="SUPFAM" id="SSF51735">
    <property type="entry name" value="NAD(P)-binding Rossmann-fold domains"/>
    <property type="match status" value="1"/>
</dbReference>
<evidence type="ECO:0000313" key="2">
    <source>
        <dbReference type="EMBL" id="MBA8953242.1"/>
    </source>
</evidence>
<evidence type="ECO:0000313" key="3">
    <source>
        <dbReference type="Proteomes" id="UP000572680"/>
    </source>
</evidence>
<dbReference type="InterPro" id="IPR016040">
    <property type="entry name" value="NAD(P)-bd_dom"/>
</dbReference>